<name>A0A834E7K4_9CHIR</name>
<proteinExistence type="predicted"/>
<dbReference type="AlphaFoldDB" id="A0A834E7K4"/>
<dbReference type="PANTHER" id="PTHR15002:SF0">
    <property type="entry name" value="RIBOSOMAL BIOGENESIS PROTEIN LAS1L"/>
    <property type="match status" value="1"/>
</dbReference>
<evidence type="ECO:0000313" key="1">
    <source>
        <dbReference type="EMBL" id="KAF6104197.1"/>
    </source>
</evidence>
<gene>
    <name evidence="1" type="ORF">HJG60_011204</name>
</gene>
<dbReference type="Proteomes" id="UP000664940">
    <property type="component" value="Unassembled WGS sequence"/>
</dbReference>
<dbReference type="GO" id="GO:0030687">
    <property type="term" value="C:preribosome, large subunit precursor"/>
    <property type="evidence" value="ECO:0007669"/>
    <property type="project" value="TreeGrafter"/>
</dbReference>
<dbReference type="EMBL" id="JABVXQ010000006">
    <property type="protein sequence ID" value="KAF6104197.1"/>
    <property type="molecule type" value="Genomic_DNA"/>
</dbReference>
<sequence>MGSAEWHHSVEEQKTYWCHQQEKSLREIWELEEDKVEADEDNQEDLKNIADDITEWKPRPEMRGKVQSWMTGLMDSWGDTDIDAQWERSQRHIELYERAQGLLISYEKEEFKVLEKFRHLPQAIKTWNHLFPPVDCTQAELKGITWENREATLDTFLVDGFLIPTFEQLAALQRKHGHKDILVPKPFSQFW</sequence>
<evidence type="ECO:0000313" key="2">
    <source>
        <dbReference type="Proteomes" id="UP000664940"/>
    </source>
</evidence>
<dbReference type="GO" id="GO:0090730">
    <property type="term" value="C:Las1 complex"/>
    <property type="evidence" value="ECO:0007669"/>
    <property type="project" value="InterPro"/>
</dbReference>
<organism evidence="1 2">
    <name type="scientific">Phyllostomus discolor</name>
    <name type="common">pale spear-nosed bat</name>
    <dbReference type="NCBI Taxonomy" id="89673"/>
    <lineage>
        <taxon>Eukaryota</taxon>
        <taxon>Metazoa</taxon>
        <taxon>Chordata</taxon>
        <taxon>Craniata</taxon>
        <taxon>Vertebrata</taxon>
        <taxon>Euteleostomi</taxon>
        <taxon>Mammalia</taxon>
        <taxon>Eutheria</taxon>
        <taxon>Laurasiatheria</taxon>
        <taxon>Chiroptera</taxon>
        <taxon>Yangochiroptera</taxon>
        <taxon>Phyllostomidae</taxon>
        <taxon>Phyllostominae</taxon>
        <taxon>Phyllostomus</taxon>
    </lineage>
</organism>
<reference evidence="1 2" key="1">
    <citation type="journal article" date="2020" name="Nature">
        <title>Six reference-quality genomes reveal evolution of bat adaptations.</title>
        <authorList>
            <person name="Jebb D."/>
            <person name="Huang Z."/>
            <person name="Pippel M."/>
            <person name="Hughes G.M."/>
            <person name="Lavrichenko K."/>
            <person name="Devanna P."/>
            <person name="Winkler S."/>
            <person name="Jermiin L.S."/>
            <person name="Skirmuntt E.C."/>
            <person name="Katzourakis A."/>
            <person name="Burkitt-Gray L."/>
            <person name="Ray D.A."/>
            <person name="Sullivan K.A.M."/>
            <person name="Roscito J.G."/>
            <person name="Kirilenko B.M."/>
            <person name="Davalos L.M."/>
            <person name="Corthals A.P."/>
            <person name="Power M.L."/>
            <person name="Jones G."/>
            <person name="Ransome R.D."/>
            <person name="Dechmann D.K.N."/>
            <person name="Locatelli A.G."/>
            <person name="Puechmaille S.J."/>
            <person name="Fedrigo O."/>
            <person name="Jarvis E.D."/>
            <person name="Hiller M."/>
            <person name="Vernes S.C."/>
            <person name="Myers E.W."/>
            <person name="Teeling E.C."/>
        </authorList>
    </citation>
    <scope>NUCLEOTIDE SEQUENCE [LARGE SCALE GENOMIC DNA]</scope>
    <source>
        <strain evidence="1">Bat1K_MPI-CBG_1</strain>
    </source>
</reference>
<dbReference type="GO" id="GO:0000470">
    <property type="term" value="P:maturation of LSU-rRNA"/>
    <property type="evidence" value="ECO:0007669"/>
    <property type="project" value="TreeGrafter"/>
</dbReference>
<accession>A0A834E7K4</accession>
<dbReference type="GO" id="GO:0004519">
    <property type="term" value="F:endonuclease activity"/>
    <property type="evidence" value="ECO:0007669"/>
    <property type="project" value="InterPro"/>
</dbReference>
<protein>
    <submittedName>
        <fullName evidence="1">Uncharacterized protein</fullName>
    </submittedName>
</protein>
<dbReference type="GO" id="GO:0000460">
    <property type="term" value="P:maturation of 5.8S rRNA"/>
    <property type="evidence" value="ECO:0007669"/>
    <property type="project" value="TreeGrafter"/>
</dbReference>
<dbReference type="PANTHER" id="PTHR15002">
    <property type="entry name" value="RIBOSOMAL BIOGENESIS PROTEIN LAS1L"/>
    <property type="match status" value="1"/>
</dbReference>
<dbReference type="InterPro" id="IPR007174">
    <property type="entry name" value="Las1"/>
</dbReference>
<comment type="caution">
    <text evidence="1">The sequence shown here is derived from an EMBL/GenBank/DDBJ whole genome shotgun (WGS) entry which is preliminary data.</text>
</comment>